<organism evidence="1">
    <name type="scientific">Siphoviridae sp. ctGfF74</name>
    <dbReference type="NCBI Taxonomy" id="2826223"/>
    <lineage>
        <taxon>Viruses</taxon>
        <taxon>Duplodnaviria</taxon>
        <taxon>Heunggongvirae</taxon>
        <taxon>Uroviricota</taxon>
        <taxon>Caudoviricetes</taxon>
    </lineage>
</organism>
<reference evidence="1" key="1">
    <citation type="journal article" date="2021" name="Proc. Natl. Acad. Sci. U.S.A.">
        <title>A Catalog of Tens of Thousands of Viruses from Human Metagenomes Reveals Hidden Associations with Chronic Diseases.</title>
        <authorList>
            <person name="Tisza M.J."/>
            <person name="Buck C.B."/>
        </authorList>
    </citation>
    <scope>NUCLEOTIDE SEQUENCE</scope>
    <source>
        <strain evidence="1">CtGfF74</strain>
    </source>
</reference>
<name>A0A8S5NJV3_9CAUD</name>
<evidence type="ECO:0000313" key="1">
    <source>
        <dbReference type="EMBL" id="DAD95014.1"/>
    </source>
</evidence>
<dbReference type="EMBL" id="BK015188">
    <property type="protein sequence ID" value="DAD95014.1"/>
    <property type="molecule type" value="Genomic_DNA"/>
</dbReference>
<proteinExistence type="predicted"/>
<protein>
    <submittedName>
        <fullName evidence="1">Uncharacterized protein</fullName>
    </submittedName>
</protein>
<accession>A0A8S5NJV3</accession>
<sequence length="77" mass="8955">MKEWRFENGIEVYECKYDCDLHCFKVYDGSNFLGTIYPSDIDDMSECIKELDKGHDPISYGWEDGLGNSCDINGWDK</sequence>